<evidence type="ECO:0000313" key="3">
    <source>
        <dbReference type="Proteomes" id="UP001557470"/>
    </source>
</evidence>
<dbReference type="EMBL" id="JAGEUA010000010">
    <property type="protein sequence ID" value="KAL0963405.1"/>
    <property type="molecule type" value="Genomic_DNA"/>
</dbReference>
<comment type="caution">
    <text evidence="2">The sequence shown here is derived from an EMBL/GenBank/DDBJ whole genome shotgun (WGS) entry which is preliminary data.</text>
</comment>
<name>A0ABD0VZH3_UMBPY</name>
<dbReference type="Proteomes" id="UP001557470">
    <property type="component" value="Unassembled WGS sequence"/>
</dbReference>
<protein>
    <submittedName>
        <fullName evidence="2">Uncharacterized protein</fullName>
    </submittedName>
</protein>
<feature type="compositionally biased region" description="Polar residues" evidence="1">
    <location>
        <begin position="35"/>
        <end position="49"/>
    </location>
</feature>
<evidence type="ECO:0000313" key="2">
    <source>
        <dbReference type="EMBL" id="KAL0963405.1"/>
    </source>
</evidence>
<reference evidence="2 3" key="1">
    <citation type="submission" date="2024-06" db="EMBL/GenBank/DDBJ databases">
        <authorList>
            <person name="Pan Q."/>
            <person name="Wen M."/>
            <person name="Jouanno E."/>
            <person name="Zahm M."/>
            <person name="Klopp C."/>
            <person name="Cabau C."/>
            <person name="Louis A."/>
            <person name="Berthelot C."/>
            <person name="Parey E."/>
            <person name="Roest Crollius H."/>
            <person name="Montfort J."/>
            <person name="Robinson-Rechavi M."/>
            <person name="Bouchez O."/>
            <person name="Lampietro C."/>
            <person name="Lopez Roques C."/>
            <person name="Donnadieu C."/>
            <person name="Postlethwait J."/>
            <person name="Bobe J."/>
            <person name="Verreycken H."/>
            <person name="Guiguen Y."/>
        </authorList>
    </citation>
    <scope>NUCLEOTIDE SEQUENCE [LARGE SCALE GENOMIC DNA]</scope>
    <source>
        <strain evidence="2">Up_M1</strain>
        <tissue evidence="2">Testis</tissue>
    </source>
</reference>
<sequence length="89" mass="9896">MQVYNLLNSWAQESARKSTFKALTSPSMDSCCSSLLRNTSDRSPSTSALRDSRWYRESAERDEEVTAARVSSRTGQDRPPDPGTLPPLS</sequence>
<accession>A0ABD0VZH3</accession>
<feature type="region of interest" description="Disordered" evidence="1">
    <location>
        <begin position="35"/>
        <end position="89"/>
    </location>
</feature>
<dbReference type="AlphaFoldDB" id="A0ABD0VZH3"/>
<evidence type="ECO:0000256" key="1">
    <source>
        <dbReference type="SAM" id="MobiDB-lite"/>
    </source>
</evidence>
<feature type="compositionally biased region" description="Basic and acidic residues" evidence="1">
    <location>
        <begin position="50"/>
        <end position="59"/>
    </location>
</feature>
<organism evidence="2 3">
    <name type="scientific">Umbra pygmaea</name>
    <name type="common">Eastern mudminnow</name>
    <dbReference type="NCBI Taxonomy" id="75934"/>
    <lineage>
        <taxon>Eukaryota</taxon>
        <taxon>Metazoa</taxon>
        <taxon>Chordata</taxon>
        <taxon>Craniata</taxon>
        <taxon>Vertebrata</taxon>
        <taxon>Euteleostomi</taxon>
        <taxon>Actinopterygii</taxon>
        <taxon>Neopterygii</taxon>
        <taxon>Teleostei</taxon>
        <taxon>Protacanthopterygii</taxon>
        <taxon>Esociformes</taxon>
        <taxon>Umbridae</taxon>
        <taxon>Umbra</taxon>
    </lineage>
</organism>
<keyword evidence="3" id="KW-1185">Reference proteome</keyword>
<proteinExistence type="predicted"/>
<gene>
    <name evidence="2" type="ORF">UPYG_G00305980</name>
</gene>